<evidence type="ECO:0000256" key="6">
    <source>
        <dbReference type="ARBA" id="ARBA00023242"/>
    </source>
</evidence>
<dbReference type="InterPro" id="IPR011598">
    <property type="entry name" value="bHLH_dom"/>
</dbReference>
<dbReference type="InterPro" id="IPR047265">
    <property type="entry name" value="PIF1-like_bHLH"/>
</dbReference>
<evidence type="ECO:0000259" key="8">
    <source>
        <dbReference type="PROSITE" id="PS50888"/>
    </source>
</evidence>
<proteinExistence type="inferred from homology"/>
<feature type="region of interest" description="Disordered" evidence="7">
    <location>
        <begin position="185"/>
        <end position="267"/>
    </location>
</feature>
<comment type="similarity">
    <text evidence="2">Belongs to the bHLH protein family.</text>
</comment>
<keyword evidence="3" id="KW-0805">Transcription regulation</keyword>
<dbReference type="AlphaFoldDB" id="A0A9E7JG41"/>
<evidence type="ECO:0000313" key="10">
    <source>
        <dbReference type="Proteomes" id="UP001055439"/>
    </source>
</evidence>
<dbReference type="InterPro" id="IPR031066">
    <property type="entry name" value="bHLH_ALC-like_plant"/>
</dbReference>
<keyword evidence="4" id="KW-0238">DNA-binding</keyword>
<comment type="subcellular location">
    <subcellularLocation>
        <location evidence="1">Nucleus</location>
    </subcellularLocation>
</comment>
<sequence>MSQRVPSWDIDGPPPFPSYTLPLHHYRPSGSPLGSLHIRSQYEMAELTWENGQLALHGLVRPCTGKPAPKSPSTSVVAVPSTSWNKHHPSGTLESVVNQVTGATPRSPDLEDWLGGLGRSASVAVDALVPCRDDVAVDGRKRALVAGVCSSQGSAAGSLAGRVDSTTPVTLDMWREDDLGLTATTSTTATATNSASPETENTSPSKRKAPALDDHVSISYTSSQTKHDSLYDEEDKGSRREGKKPFASKKSRAAAIHNQSERKRRDKINQRMKTLQKMVPNSSKTDKASMLDEVIEYLKQLQAQVQVMSNMMMPMAVPLMPHIPQVPQTAMAIGTMMDVASMGRSMPATLPLLHPTTLLPLAAPLPDPYSSLLAPRMAQRPMSLEEYSRMAAWIHPLLQHNPPADPKS</sequence>
<accession>A0A9E7JG41</accession>
<dbReference type="SMART" id="SM00353">
    <property type="entry name" value="HLH"/>
    <property type="match status" value="1"/>
</dbReference>
<evidence type="ECO:0000256" key="5">
    <source>
        <dbReference type="ARBA" id="ARBA00023163"/>
    </source>
</evidence>
<dbReference type="PANTHER" id="PTHR45855">
    <property type="entry name" value="TRANSCRIPTION FACTOR PIF1-RELATED"/>
    <property type="match status" value="1"/>
</dbReference>
<dbReference type="OrthoDB" id="71302at2759"/>
<evidence type="ECO:0000256" key="2">
    <source>
        <dbReference type="ARBA" id="ARBA00005510"/>
    </source>
</evidence>
<evidence type="ECO:0000313" key="9">
    <source>
        <dbReference type="EMBL" id="URD79873.1"/>
    </source>
</evidence>
<dbReference type="GO" id="GO:0005634">
    <property type="term" value="C:nucleus"/>
    <property type="evidence" value="ECO:0007669"/>
    <property type="project" value="UniProtKB-SubCell"/>
</dbReference>
<dbReference type="GO" id="GO:0003677">
    <property type="term" value="F:DNA binding"/>
    <property type="evidence" value="ECO:0007669"/>
    <property type="project" value="UniProtKB-KW"/>
</dbReference>
<evidence type="ECO:0000256" key="1">
    <source>
        <dbReference type="ARBA" id="ARBA00004123"/>
    </source>
</evidence>
<keyword evidence="10" id="KW-1185">Reference proteome</keyword>
<keyword evidence="6" id="KW-0539">Nucleus</keyword>
<dbReference type="InterPro" id="IPR036638">
    <property type="entry name" value="HLH_DNA-bd_sf"/>
</dbReference>
<organism evidence="9 10">
    <name type="scientific">Musa troglodytarum</name>
    <name type="common">fe'i banana</name>
    <dbReference type="NCBI Taxonomy" id="320322"/>
    <lineage>
        <taxon>Eukaryota</taxon>
        <taxon>Viridiplantae</taxon>
        <taxon>Streptophyta</taxon>
        <taxon>Embryophyta</taxon>
        <taxon>Tracheophyta</taxon>
        <taxon>Spermatophyta</taxon>
        <taxon>Magnoliopsida</taxon>
        <taxon>Liliopsida</taxon>
        <taxon>Zingiberales</taxon>
        <taxon>Musaceae</taxon>
        <taxon>Musa</taxon>
    </lineage>
</organism>
<feature type="compositionally biased region" description="Basic and acidic residues" evidence="7">
    <location>
        <begin position="225"/>
        <end position="244"/>
    </location>
</feature>
<dbReference type="CDD" id="cd11445">
    <property type="entry name" value="bHLH_AtPIF_like"/>
    <property type="match status" value="1"/>
</dbReference>
<reference evidence="9" key="1">
    <citation type="submission" date="2022-05" db="EMBL/GenBank/DDBJ databases">
        <title>The Musa troglodytarum L. genome provides insights into the mechanism of non-climacteric behaviour and enrichment of carotenoids.</title>
        <authorList>
            <person name="Wang J."/>
        </authorList>
    </citation>
    <scope>NUCLEOTIDE SEQUENCE</scope>
    <source>
        <tissue evidence="9">Leaf</tissue>
    </source>
</reference>
<dbReference type="EMBL" id="CP097503">
    <property type="protein sequence ID" value="URD79873.1"/>
    <property type="molecule type" value="Genomic_DNA"/>
</dbReference>
<feature type="compositionally biased region" description="Low complexity" evidence="7">
    <location>
        <begin position="185"/>
        <end position="196"/>
    </location>
</feature>
<dbReference type="PROSITE" id="PS50888">
    <property type="entry name" value="BHLH"/>
    <property type="match status" value="1"/>
</dbReference>
<name>A0A9E7JG41_9LILI</name>
<protein>
    <recommendedName>
        <fullName evidence="8">BHLH domain-containing protein</fullName>
    </recommendedName>
</protein>
<dbReference type="Pfam" id="PF00010">
    <property type="entry name" value="HLH"/>
    <property type="match status" value="1"/>
</dbReference>
<dbReference type="FunFam" id="4.10.280.10:FF:000059">
    <property type="entry name" value="transcription factor UNE10 isoform X1"/>
    <property type="match status" value="1"/>
</dbReference>
<dbReference type="GO" id="GO:0046983">
    <property type="term" value="F:protein dimerization activity"/>
    <property type="evidence" value="ECO:0007669"/>
    <property type="project" value="InterPro"/>
</dbReference>
<dbReference type="SUPFAM" id="SSF47459">
    <property type="entry name" value="HLH, helix-loop-helix DNA-binding domain"/>
    <property type="match status" value="1"/>
</dbReference>
<feature type="region of interest" description="Disordered" evidence="7">
    <location>
        <begin position="66"/>
        <end position="89"/>
    </location>
</feature>
<keyword evidence="5" id="KW-0804">Transcription</keyword>
<gene>
    <name evidence="9" type="ORF">MUK42_26267</name>
</gene>
<evidence type="ECO:0000256" key="3">
    <source>
        <dbReference type="ARBA" id="ARBA00023015"/>
    </source>
</evidence>
<dbReference type="Proteomes" id="UP001055439">
    <property type="component" value="Chromosome 10"/>
</dbReference>
<evidence type="ECO:0000256" key="7">
    <source>
        <dbReference type="SAM" id="MobiDB-lite"/>
    </source>
</evidence>
<feature type="compositionally biased region" description="Low complexity" evidence="7">
    <location>
        <begin position="66"/>
        <end position="83"/>
    </location>
</feature>
<dbReference type="PANTHER" id="PTHR45855:SF23">
    <property type="entry name" value="TRANSCRIPTION FACTOR MEE8-RELATED"/>
    <property type="match status" value="1"/>
</dbReference>
<evidence type="ECO:0000256" key="4">
    <source>
        <dbReference type="ARBA" id="ARBA00023125"/>
    </source>
</evidence>
<dbReference type="Gene3D" id="4.10.280.10">
    <property type="entry name" value="Helix-loop-helix DNA-binding domain"/>
    <property type="match status" value="1"/>
</dbReference>
<feature type="domain" description="BHLH" evidence="8">
    <location>
        <begin position="252"/>
        <end position="301"/>
    </location>
</feature>